<evidence type="ECO:0000313" key="5">
    <source>
        <dbReference type="EMBL" id="GHI47248.1"/>
    </source>
</evidence>
<dbReference type="Gene3D" id="3.40.366.10">
    <property type="entry name" value="Malonyl-Coenzyme A Acyl Carrier Protein, domain 2"/>
    <property type="match status" value="1"/>
</dbReference>
<comment type="caution">
    <text evidence="5">The sequence shown here is derived from an EMBL/GenBank/DDBJ whole genome shotgun (WGS) entry which is preliminary data.</text>
</comment>
<gene>
    <name evidence="5" type="ORF">ScoT_34220</name>
</gene>
<sequence length="360" mass="37981">MERGSTGPVHARVMTRPTQRSVVLMFPGTGAQHPRMAAGLYRREPVFTAAVDAVLGELGAEGEAVRADWLADVPAVPLEADARSAPLLFAVDYAVGRLVESWGVRPAAYVGHSMGEFAAATLAGVFRLEDAVRLLWDRVEKQRATPVGGMTAVAAARHEVAGYLGAGVVVGAVNGPRHTVLSGPEAPLRAVEERLASDGRTFRRLATRTPYHSPALAPLVPGGAALVAGMPLSAPRTLLYSAYTAGPLREREALAPAFWAAQPTAPVLFWQTLDRVLRDDDRLLVEAGPSHSLSVLARSHPAVRSGRSTVATTLPPRAQGPRADRLSLRALRAWLSAEGALPVPPGPGHSGTLPVELPLS</sequence>
<dbReference type="PANTHER" id="PTHR43775:SF37">
    <property type="entry name" value="SI:DKEY-61P9.11"/>
    <property type="match status" value="1"/>
</dbReference>
<keyword evidence="1" id="KW-0596">Phosphopantetheine</keyword>
<dbReference type="GO" id="GO:0006633">
    <property type="term" value="P:fatty acid biosynthetic process"/>
    <property type="evidence" value="ECO:0007669"/>
    <property type="project" value="TreeGrafter"/>
</dbReference>
<dbReference type="InterPro" id="IPR016036">
    <property type="entry name" value="Malonyl_transacylase_ACP-bd"/>
</dbReference>
<proteinExistence type="predicted"/>
<dbReference type="Gene3D" id="3.30.70.3290">
    <property type="match status" value="1"/>
</dbReference>
<dbReference type="GO" id="GO:0005737">
    <property type="term" value="C:cytoplasm"/>
    <property type="evidence" value="ECO:0007669"/>
    <property type="project" value="TreeGrafter"/>
</dbReference>
<evidence type="ECO:0000256" key="3">
    <source>
        <dbReference type="SAM" id="MobiDB-lite"/>
    </source>
</evidence>
<dbReference type="Gene3D" id="3.30.70.250">
    <property type="entry name" value="Malonyl-CoA ACP transacylase, ACP-binding"/>
    <property type="match status" value="1"/>
</dbReference>
<evidence type="ECO:0000313" key="6">
    <source>
        <dbReference type="Proteomes" id="UP001051844"/>
    </source>
</evidence>
<feature type="region of interest" description="Disordered" evidence="3">
    <location>
        <begin position="341"/>
        <end position="360"/>
    </location>
</feature>
<dbReference type="GO" id="GO:0071770">
    <property type="term" value="P:DIM/DIP cell wall layer assembly"/>
    <property type="evidence" value="ECO:0007669"/>
    <property type="project" value="TreeGrafter"/>
</dbReference>
<dbReference type="SUPFAM" id="SSF52151">
    <property type="entry name" value="FabD/lysophospholipase-like"/>
    <property type="match status" value="1"/>
</dbReference>
<feature type="domain" description="Malonyl-CoA:ACP transacylase (MAT)" evidence="4">
    <location>
        <begin position="25"/>
        <end position="318"/>
    </location>
</feature>
<dbReference type="PANTHER" id="PTHR43775">
    <property type="entry name" value="FATTY ACID SYNTHASE"/>
    <property type="match status" value="1"/>
</dbReference>
<dbReference type="GO" id="GO:0005886">
    <property type="term" value="C:plasma membrane"/>
    <property type="evidence" value="ECO:0007669"/>
    <property type="project" value="TreeGrafter"/>
</dbReference>
<dbReference type="InterPro" id="IPR016035">
    <property type="entry name" value="Acyl_Trfase/lysoPLipase"/>
</dbReference>
<name>A0AA37C0U0_9ACTN</name>
<evidence type="ECO:0000256" key="1">
    <source>
        <dbReference type="ARBA" id="ARBA00022450"/>
    </source>
</evidence>
<keyword evidence="2" id="KW-0597">Phosphoprotein</keyword>
<protein>
    <recommendedName>
        <fullName evidence="4">Malonyl-CoA:ACP transacylase (MAT) domain-containing protein</fullName>
    </recommendedName>
</protein>
<dbReference type="InterPro" id="IPR050091">
    <property type="entry name" value="PKS_NRPS_Biosynth_Enz"/>
</dbReference>
<dbReference type="InterPro" id="IPR014043">
    <property type="entry name" value="Acyl_transferase_dom"/>
</dbReference>
<dbReference type="EMBL" id="BNDZ01000005">
    <property type="protein sequence ID" value="GHI47248.1"/>
    <property type="molecule type" value="Genomic_DNA"/>
</dbReference>
<evidence type="ECO:0000256" key="2">
    <source>
        <dbReference type="ARBA" id="ARBA00022553"/>
    </source>
</evidence>
<organism evidence="5 6">
    <name type="scientific">Streptomyces albidoflavus</name>
    <dbReference type="NCBI Taxonomy" id="1886"/>
    <lineage>
        <taxon>Bacteria</taxon>
        <taxon>Bacillati</taxon>
        <taxon>Actinomycetota</taxon>
        <taxon>Actinomycetes</taxon>
        <taxon>Kitasatosporales</taxon>
        <taxon>Streptomycetaceae</taxon>
        <taxon>Streptomyces</taxon>
        <taxon>Streptomyces albidoflavus group</taxon>
    </lineage>
</organism>
<evidence type="ECO:0000259" key="4">
    <source>
        <dbReference type="SMART" id="SM00827"/>
    </source>
</evidence>
<dbReference type="Proteomes" id="UP001051844">
    <property type="component" value="Unassembled WGS sequence"/>
</dbReference>
<dbReference type="SUPFAM" id="SSF55048">
    <property type="entry name" value="Probable ACP-binding domain of malonyl-CoA ACP transacylase"/>
    <property type="match status" value="1"/>
</dbReference>
<dbReference type="Pfam" id="PF00698">
    <property type="entry name" value="Acyl_transf_1"/>
    <property type="match status" value="1"/>
</dbReference>
<accession>A0AA37C0U0</accession>
<dbReference type="InterPro" id="IPR001227">
    <property type="entry name" value="Ac_transferase_dom_sf"/>
</dbReference>
<dbReference type="GO" id="GO:0004312">
    <property type="term" value="F:fatty acid synthase activity"/>
    <property type="evidence" value="ECO:0007669"/>
    <property type="project" value="TreeGrafter"/>
</dbReference>
<dbReference type="AlphaFoldDB" id="A0AA37C0U0"/>
<dbReference type="SMART" id="SM00827">
    <property type="entry name" value="PKS_AT"/>
    <property type="match status" value="1"/>
</dbReference>
<reference evidence="5" key="1">
    <citation type="submission" date="2022-09" db="EMBL/GenBank/DDBJ databases">
        <title>Whole genome shotgun sequence of Streptomyces albidoflavus NBRC 12854.</title>
        <authorList>
            <person name="Komaki H."/>
            <person name="Tamura T."/>
        </authorList>
    </citation>
    <scope>NUCLEOTIDE SEQUENCE</scope>
    <source>
        <strain evidence="5">NBRC 12854</strain>
    </source>
</reference>